<dbReference type="FunFam" id="3.30.559.70:FF:000010">
    <property type="entry name" value="Carnitine O-Acetyl-Transferase, isoform B"/>
    <property type="match status" value="1"/>
</dbReference>
<dbReference type="KEGG" id="bdr:105233961"/>
<dbReference type="InterPro" id="IPR023213">
    <property type="entry name" value="CAT-like_dom_sf"/>
</dbReference>
<evidence type="ECO:0000256" key="4">
    <source>
        <dbReference type="PIRSR" id="PIRSR600542-1"/>
    </source>
</evidence>
<feature type="domain" description="Choline/carnitine acyltransferase" evidence="6">
    <location>
        <begin position="81"/>
        <end position="643"/>
    </location>
</feature>
<keyword evidence="3 5" id="KW-0012">Acyltransferase</keyword>
<proteinExistence type="inferred from homology"/>
<dbReference type="EMBL" id="GAKP01011059">
    <property type="protein sequence ID" value="JAC47893.1"/>
    <property type="molecule type" value="Transcribed_RNA"/>
</dbReference>
<protein>
    <submittedName>
        <fullName evidence="7">Carnitine O-acetyltransferase</fullName>
    </submittedName>
</protein>
<dbReference type="GO" id="GO:0004092">
    <property type="term" value="F:carnitine O-acetyltransferase activity"/>
    <property type="evidence" value="ECO:0007669"/>
    <property type="project" value="TreeGrafter"/>
</dbReference>
<evidence type="ECO:0000256" key="2">
    <source>
        <dbReference type="ARBA" id="ARBA00022679"/>
    </source>
</evidence>
<dbReference type="InterPro" id="IPR042231">
    <property type="entry name" value="Cho/carn_acyl_trans_2"/>
</dbReference>
<dbReference type="InterPro" id="IPR000542">
    <property type="entry name" value="Carn_acyl_trans"/>
</dbReference>
<evidence type="ECO:0000259" key="6">
    <source>
        <dbReference type="Pfam" id="PF00755"/>
    </source>
</evidence>
<dbReference type="EMBL" id="GAKP01011061">
    <property type="protein sequence ID" value="JAC47891.1"/>
    <property type="molecule type" value="Transcribed_RNA"/>
</dbReference>
<dbReference type="PANTHER" id="PTHR22589">
    <property type="entry name" value="CARNITINE O-ACYLTRANSFERASE"/>
    <property type="match status" value="1"/>
</dbReference>
<dbReference type="PROSITE" id="PS00440">
    <property type="entry name" value="ACYLTRANSF_C_2"/>
    <property type="match status" value="1"/>
</dbReference>
<dbReference type="GO" id="GO:0019254">
    <property type="term" value="P:carnitine metabolic process, CoA-linked"/>
    <property type="evidence" value="ECO:0007669"/>
    <property type="project" value="TreeGrafter"/>
</dbReference>
<dbReference type="GeneID" id="105233961"/>
<reference evidence="7" key="1">
    <citation type="journal article" date="2014" name="BMC Genomics">
        <title>Characterizing the developmental transcriptome of the oriental fruit fly, Bactrocera dorsalis (Diptera: Tephritidae) through comparative genomic analysis with Drosophila melanogaster utilizing modENCODE datasets.</title>
        <authorList>
            <person name="Geib S.M."/>
            <person name="Calla B."/>
            <person name="Hall B."/>
            <person name="Hou S."/>
            <person name="Manoukis N.C."/>
        </authorList>
    </citation>
    <scope>NUCLEOTIDE SEQUENCE</scope>
    <source>
        <strain evidence="7">Punador</strain>
    </source>
</reference>
<organism evidence="7">
    <name type="scientific">Bactrocera dorsalis</name>
    <name type="common">Oriental fruit fly</name>
    <name type="synonym">Dacus dorsalis</name>
    <dbReference type="NCBI Taxonomy" id="27457"/>
    <lineage>
        <taxon>Eukaryota</taxon>
        <taxon>Metazoa</taxon>
        <taxon>Ecdysozoa</taxon>
        <taxon>Arthropoda</taxon>
        <taxon>Hexapoda</taxon>
        <taxon>Insecta</taxon>
        <taxon>Pterygota</taxon>
        <taxon>Neoptera</taxon>
        <taxon>Endopterygota</taxon>
        <taxon>Diptera</taxon>
        <taxon>Brachycera</taxon>
        <taxon>Muscomorpha</taxon>
        <taxon>Tephritoidea</taxon>
        <taxon>Tephritidae</taxon>
        <taxon>Bactrocera</taxon>
        <taxon>Bactrocera</taxon>
    </lineage>
</organism>
<keyword evidence="2 5" id="KW-0808">Transferase</keyword>
<dbReference type="SUPFAM" id="SSF52777">
    <property type="entry name" value="CoA-dependent acyltransferases"/>
    <property type="match status" value="2"/>
</dbReference>
<dbReference type="OrthoDB" id="240216at2759"/>
<comment type="similarity">
    <text evidence="1 5">Belongs to the carnitine/choline acetyltransferase family.</text>
</comment>
<sequence length="664" mass="74977">MHKGQSVNSYTDFGQDTNADQSSAMQFVARRAVFNLTKNALQTSLKAGLPSVSVAAQQDVLDKRFYSVSEGPQKQNLLRYPAFPLKDTLDKFMKTVEPLLSACELIETKEAVKKFETGEGAELQALLEKAAKCEQNWLARRWLQTAYLQYRDPVTVYVSPGMSFPQQRFENEEAYLNYAVKVIYSLARYKQIIDAGEVPIVKMGKYELDNSQFSKVYGTCRIPQKGEDTLEYNPKSTHVVVIYKNHFYSLPIYNYKGVILHPDVLLAQIKKIIAAEKKKGIEFGILTTDNRDNWAQAYEELIKIDGNKERVKTIQSALFTVSLDECVEVKDDQFFNELSAQLIHGGGSHVNSANRWMDKTIQLILNRNGMSGFCYEHSPAEGQPIANITDYVSKNLFNDKHYDGSARDNYPCAAKLPLKTNNTLNRYIERARKNVNELAENLHVNVLHFQDYGKGFLKQQKLSPDSYIQIALQYAYYKLHKVPAAQYESAHLRIYINGRTETIRSCSNESVAFAKAMLDDCVDNKKRVELLRAAINGHRAYTTNALQGKGVDRHLLGLKLMAIENKKPIPEFFKSPGYVKSLIFRVSTSQVATPNLAFMSYGPAADDGYACCYNPRENDMILACSCWRNNHVTDADTFTCVLREVLLEMQSILTGAGSAPAAKL</sequence>
<gene>
    <name evidence="7" type="primary">CACP</name>
</gene>
<accession>A0A034W276</accession>
<evidence type="ECO:0000256" key="3">
    <source>
        <dbReference type="ARBA" id="ARBA00023315"/>
    </source>
</evidence>
<evidence type="ECO:0000256" key="5">
    <source>
        <dbReference type="RuleBase" id="RU003801"/>
    </source>
</evidence>
<dbReference type="Gene3D" id="3.30.559.70">
    <property type="entry name" value="Choline/Carnitine o-acyltransferase, domain 2"/>
    <property type="match status" value="1"/>
</dbReference>
<dbReference type="GO" id="GO:0005777">
    <property type="term" value="C:peroxisome"/>
    <property type="evidence" value="ECO:0007669"/>
    <property type="project" value="TreeGrafter"/>
</dbReference>
<evidence type="ECO:0000313" key="7">
    <source>
        <dbReference type="EMBL" id="JAC47893.1"/>
    </source>
</evidence>
<dbReference type="CTD" id="1384"/>
<dbReference type="RefSeq" id="XP_011214444.2">
    <property type="nucleotide sequence ID" value="XM_011216142.3"/>
</dbReference>
<name>A0A034W276_BACDO</name>
<dbReference type="Pfam" id="PF00755">
    <property type="entry name" value="Carn_acyltransf"/>
    <property type="match status" value="1"/>
</dbReference>
<feature type="active site" description="Proton acceptor" evidence="4">
    <location>
        <position position="377"/>
    </location>
</feature>
<dbReference type="Gene3D" id="3.30.559.10">
    <property type="entry name" value="Chloramphenicol acetyltransferase-like domain"/>
    <property type="match status" value="1"/>
</dbReference>
<evidence type="ECO:0000256" key="1">
    <source>
        <dbReference type="ARBA" id="ARBA00005232"/>
    </source>
</evidence>
<dbReference type="PANTHER" id="PTHR22589:SF103">
    <property type="entry name" value="CARNITINE O-ACETYL-TRANSFERASE, ISOFORM A-RELATED"/>
    <property type="match status" value="1"/>
</dbReference>
<dbReference type="InterPro" id="IPR039551">
    <property type="entry name" value="Cho/carn_acyl_trans"/>
</dbReference>
<dbReference type="AlphaFoldDB" id="A0A034W276"/>